<dbReference type="InterPro" id="IPR050345">
    <property type="entry name" value="Aliph_Amidase/BUP"/>
</dbReference>
<evidence type="ECO:0000256" key="1">
    <source>
        <dbReference type="ARBA" id="ARBA00022801"/>
    </source>
</evidence>
<dbReference type="Proteomes" id="UP000183615">
    <property type="component" value="Unassembled WGS sequence"/>
</dbReference>
<reference evidence="3 4" key="1">
    <citation type="submission" date="2016-08" db="EMBL/GenBank/DDBJ databases">
        <title>New Insights into Marine Group III Euryarchaeota, from dark to light.</title>
        <authorList>
            <person name="Haro-Moreno J.M."/>
            <person name="Rodriguez-Valera F."/>
            <person name="Lopez-Garcia P."/>
            <person name="Moreira D."/>
            <person name="Martin-Cuadrado A.B."/>
        </authorList>
    </citation>
    <scope>NUCLEOTIDE SEQUENCE [LARGE SCALE GENOMIC DNA]</scope>
    <source>
        <strain evidence="3">CG-Epi2</strain>
    </source>
</reference>
<sequence length="264" mass="29486">MHLAISQAPIILGDISKNLEIMEEMIMESQEKSSSDIDLIVFPELFITGYNLRDNYNEVAEKIPDSGKAQKGILKLAKKFNIHIITGIVERSGKSLFNSAILVGPAGYIGHYQKRFLPNFGPFEEKIYFGEGNQSNVFDTPFGKIGIQICYDIFFPETSMDLAHEGADLIINLSASPTTSRPLFHRMLPARAIETTCFYAYSNNVGTQGSLTFAGESLVVDPRGKTIAEIPSFEEGTIVCELTFEDLERFRDARPVLRDSKKKE</sequence>
<dbReference type="PROSITE" id="PS50263">
    <property type="entry name" value="CN_HYDROLASE"/>
    <property type="match status" value="1"/>
</dbReference>
<dbReference type="PANTHER" id="PTHR43674">
    <property type="entry name" value="NITRILASE C965.09-RELATED"/>
    <property type="match status" value="1"/>
</dbReference>
<proteinExistence type="predicted"/>
<feature type="domain" description="CN hydrolase" evidence="2">
    <location>
        <begin position="1"/>
        <end position="244"/>
    </location>
</feature>
<evidence type="ECO:0000313" key="3">
    <source>
        <dbReference type="EMBL" id="OIR21459.1"/>
    </source>
</evidence>
<evidence type="ECO:0000313" key="4">
    <source>
        <dbReference type="Proteomes" id="UP000183615"/>
    </source>
</evidence>
<dbReference type="GO" id="GO:0016811">
    <property type="term" value="F:hydrolase activity, acting on carbon-nitrogen (but not peptide) bonds, in linear amides"/>
    <property type="evidence" value="ECO:0007669"/>
    <property type="project" value="TreeGrafter"/>
</dbReference>
<dbReference type="PANTHER" id="PTHR43674:SF16">
    <property type="entry name" value="CARBON-NITROGEN FAMILY, PUTATIVE (AFU_ORTHOLOGUE AFUA_5G02350)-RELATED"/>
    <property type="match status" value="1"/>
</dbReference>
<dbReference type="InterPro" id="IPR001110">
    <property type="entry name" value="UPF0012_CS"/>
</dbReference>
<dbReference type="AlphaFoldDB" id="A0A1J5TMS4"/>
<accession>A0A1J5TMS4</accession>
<dbReference type="CDD" id="cd07197">
    <property type="entry name" value="nitrilase"/>
    <property type="match status" value="1"/>
</dbReference>
<dbReference type="PROSITE" id="PS01227">
    <property type="entry name" value="UPF0012"/>
    <property type="match status" value="1"/>
</dbReference>
<dbReference type="Pfam" id="PF00795">
    <property type="entry name" value="CN_hydrolase"/>
    <property type="match status" value="1"/>
</dbReference>
<dbReference type="InterPro" id="IPR036526">
    <property type="entry name" value="C-N_Hydrolase_sf"/>
</dbReference>
<dbReference type="EMBL" id="MIYZ01000041">
    <property type="protein sequence ID" value="OIR21459.1"/>
    <property type="molecule type" value="Genomic_DNA"/>
</dbReference>
<keyword evidence="1" id="KW-0378">Hydrolase</keyword>
<organism evidence="3 4">
    <name type="scientific">Marine Group III euryarchaeote CG-Epi2</name>
    <dbReference type="NCBI Taxonomy" id="1888996"/>
    <lineage>
        <taxon>Archaea</taxon>
        <taxon>Methanobacteriati</taxon>
        <taxon>Thermoplasmatota</taxon>
        <taxon>Thermoplasmata</taxon>
        <taxon>Candidatus Thermoprofundales</taxon>
    </lineage>
</organism>
<name>A0A1J5TMS4_9ARCH</name>
<protein>
    <recommendedName>
        <fullName evidence="2">CN hydrolase domain-containing protein</fullName>
    </recommendedName>
</protein>
<dbReference type="InterPro" id="IPR003010">
    <property type="entry name" value="C-N_Hydrolase"/>
</dbReference>
<evidence type="ECO:0000259" key="2">
    <source>
        <dbReference type="PROSITE" id="PS50263"/>
    </source>
</evidence>
<dbReference type="Gene3D" id="3.60.110.10">
    <property type="entry name" value="Carbon-nitrogen hydrolase"/>
    <property type="match status" value="1"/>
</dbReference>
<comment type="caution">
    <text evidence="3">The sequence shown here is derived from an EMBL/GenBank/DDBJ whole genome shotgun (WGS) entry which is preliminary data.</text>
</comment>
<gene>
    <name evidence="3" type="ORF">BET99_02335</name>
</gene>
<dbReference type="SUPFAM" id="SSF56317">
    <property type="entry name" value="Carbon-nitrogen hydrolase"/>
    <property type="match status" value="1"/>
</dbReference>